<evidence type="ECO:0000313" key="3">
    <source>
        <dbReference type="Proteomes" id="UP001149303"/>
    </source>
</evidence>
<dbReference type="EMBL" id="JAIWJY010000009">
    <property type="protein sequence ID" value="MDE1207665.1"/>
    <property type="molecule type" value="Genomic_DNA"/>
</dbReference>
<organism evidence="2 3">
    <name type="scientific">Tenacibaculum larymnensis</name>
    <dbReference type="NCBI Taxonomy" id="2878201"/>
    <lineage>
        <taxon>Bacteria</taxon>
        <taxon>Pseudomonadati</taxon>
        <taxon>Bacteroidota</taxon>
        <taxon>Flavobacteriia</taxon>
        <taxon>Flavobacteriales</taxon>
        <taxon>Flavobacteriaceae</taxon>
        <taxon>Tenacibaculum</taxon>
    </lineage>
</organism>
<dbReference type="CDD" id="cd00038">
    <property type="entry name" value="CAP_ED"/>
    <property type="match status" value="1"/>
</dbReference>
<name>A0A9X4ES00_9FLAO</name>
<reference evidence="2" key="1">
    <citation type="submission" date="2021-09" db="EMBL/GenBank/DDBJ databases">
        <authorList>
            <person name="Smyrli M."/>
        </authorList>
    </citation>
    <scope>NUCLEOTIDE SEQUENCE</scope>
    <source>
        <strain evidence="2">LAR25</strain>
    </source>
</reference>
<dbReference type="Gene3D" id="2.60.120.10">
    <property type="entry name" value="Jelly Rolls"/>
    <property type="match status" value="1"/>
</dbReference>
<keyword evidence="3" id="KW-1185">Reference proteome</keyword>
<dbReference type="AlphaFoldDB" id="A0A9X4ES00"/>
<dbReference type="RefSeq" id="WP_274640722.1">
    <property type="nucleotide sequence ID" value="NZ_JAIWJY010000009.1"/>
</dbReference>
<dbReference type="InterPro" id="IPR014710">
    <property type="entry name" value="RmlC-like_jellyroll"/>
</dbReference>
<dbReference type="SUPFAM" id="SSF51206">
    <property type="entry name" value="cAMP-binding domain-like"/>
    <property type="match status" value="1"/>
</dbReference>
<dbReference type="PROSITE" id="PS50042">
    <property type="entry name" value="CNMP_BINDING_3"/>
    <property type="match status" value="1"/>
</dbReference>
<dbReference type="Pfam" id="PF00027">
    <property type="entry name" value="cNMP_binding"/>
    <property type="match status" value="1"/>
</dbReference>
<sequence>MRNSLENYLTESALLTPKEIRDSLSLFETKQLKKNDFFVRTGEVCNYIAFINKGAVKTFSSNTLGDETITCFKFENQFMTSYESFMARTLSHKNIQAIENCDLQLISYKNFKQLLERIPSWKTLISELLEQEYLEKERYLMHFNNQTAKAKYIQLLEANPKLISRTKVDDLASYLGVTQRTLTRVKKDIFQEVK</sequence>
<dbReference type="InterPro" id="IPR000595">
    <property type="entry name" value="cNMP-bd_dom"/>
</dbReference>
<dbReference type="InterPro" id="IPR018490">
    <property type="entry name" value="cNMP-bd_dom_sf"/>
</dbReference>
<accession>A0A9X4ES00</accession>
<protein>
    <submittedName>
        <fullName evidence="2">Crp/Fnr family transcriptional regulator</fullName>
    </submittedName>
</protein>
<evidence type="ECO:0000259" key="1">
    <source>
        <dbReference type="PROSITE" id="PS50042"/>
    </source>
</evidence>
<dbReference type="Proteomes" id="UP001149303">
    <property type="component" value="Unassembled WGS sequence"/>
</dbReference>
<proteinExistence type="predicted"/>
<gene>
    <name evidence="2" type="ORF">LCI24_12750</name>
</gene>
<feature type="domain" description="Cyclic nucleotide-binding" evidence="1">
    <location>
        <begin position="15"/>
        <end position="115"/>
    </location>
</feature>
<comment type="caution">
    <text evidence="2">The sequence shown here is derived from an EMBL/GenBank/DDBJ whole genome shotgun (WGS) entry which is preliminary data.</text>
</comment>
<evidence type="ECO:0000313" key="2">
    <source>
        <dbReference type="EMBL" id="MDE1207665.1"/>
    </source>
</evidence>